<accession>A0A8H7UIT1</accession>
<keyword evidence="3" id="KW-1185">Reference proteome</keyword>
<dbReference type="Gene3D" id="2.160.20.20">
    <property type="match status" value="1"/>
</dbReference>
<feature type="compositionally biased region" description="Gly residues" evidence="1">
    <location>
        <begin position="13"/>
        <end position="22"/>
    </location>
</feature>
<evidence type="ECO:0000256" key="1">
    <source>
        <dbReference type="SAM" id="MobiDB-lite"/>
    </source>
</evidence>
<feature type="compositionally biased region" description="Polar residues" evidence="1">
    <location>
        <begin position="1"/>
        <end position="11"/>
    </location>
</feature>
<feature type="region of interest" description="Disordered" evidence="1">
    <location>
        <begin position="1"/>
        <end position="22"/>
    </location>
</feature>
<protein>
    <submittedName>
        <fullName evidence="2">Uncharacterized protein</fullName>
    </submittedName>
</protein>
<reference evidence="2" key="1">
    <citation type="submission" date="2020-12" db="EMBL/GenBank/DDBJ databases">
        <title>Metabolic potential, ecology and presence of endohyphal bacteria is reflected in genomic diversity of Mucoromycotina.</title>
        <authorList>
            <person name="Muszewska A."/>
            <person name="Okrasinska A."/>
            <person name="Steczkiewicz K."/>
            <person name="Drgas O."/>
            <person name="Orlowska M."/>
            <person name="Perlinska-Lenart U."/>
            <person name="Aleksandrzak-Piekarczyk T."/>
            <person name="Szatraj K."/>
            <person name="Zielenkiewicz U."/>
            <person name="Pilsyk S."/>
            <person name="Malc E."/>
            <person name="Mieczkowski P."/>
            <person name="Kruszewska J.S."/>
            <person name="Biernat P."/>
            <person name="Pawlowska J."/>
        </authorList>
    </citation>
    <scope>NUCLEOTIDE SEQUENCE</scope>
    <source>
        <strain evidence="2">WA0000051536</strain>
    </source>
</reference>
<evidence type="ECO:0000313" key="2">
    <source>
        <dbReference type="EMBL" id="KAG2187461.1"/>
    </source>
</evidence>
<dbReference type="InterPro" id="IPR012332">
    <property type="entry name" value="Autotransporter_pectin_lyase_C"/>
</dbReference>
<organism evidence="2 3">
    <name type="scientific">Umbelopsis vinacea</name>
    <dbReference type="NCBI Taxonomy" id="44442"/>
    <lineage>
        <taxon>Eukaryota</taxon>
        <taxon>Fungi</taxon>
        <taxon>Fungi incertae sedis</taxon>
        <taxon>Mucoromycota</taxon>
        <taxon>Mucoromycotina</taxon>
        <taxon>Umbelopsidomycetes</taxon>
        <taxon>Umbelopsidales</taxon>
        <taxon>Umbelopsidaceae</taxon>
        <taxon>Umbelopsis</taxon>
    </lineage>
</organism>
<evidence type="ECO:0000313" key="3">
    <source>
        <dbReference type="Proteomes" id="UP000612746"/>
    </source>
</evidence>
<comment type="caution">
    <text evidence="2">The sequence shown here is derived from an EMBL/GenBank/DDBJ whole genome shotgun (WGS) entry which is preliminary data.</text>
</comment>
<dbReference type="EMBL" id="JAEPRA010000003">
    <property type="protein sequence ID" value="KAG2187461.1"/>
    <property type="molecule type" value="Genomic_DNA"/>
</dbReference>
<gene>
    <name evidence="2" type="ORF">INT44_005149</name>
</gene>
<dbReference type="Proteomes" id="UP000612746">
    <property type="component" value="Unassembled WGS sequence"/>
</dbReference>
<dbReference type="AlphaFoldDB" id="A0A8H7UIT1"/>
<proteinExistence type="predicted"/>
<dbReference type="OrthoDB" id="10018600at2759"/>
<sequence length="430" mass="44130">MMPSGQPSTAMGSAGGSASGGGGGNGNNAASMFLTGSYTVSNETVNNSTMTITATSSNISAVLVTNSGQLTLSNAFISKSAVVAQNGNSLTISNSYISSDSDGSNAIYSTGTGTTIYAYNVTVNTTMNSSRGLDATQMGYIYAKNATITTYGDHCGAFANDRGTGVVFVEGAIANTYGSGSPVVYSTGNITASDVIGCAHGSSAIVVEGANNVTLTNCNISGEGNQVQSYGVMLYQSTSGDALDGTALLNMTGGSLYYTGNSGPLFYVTNTVSEAYLRNVTLKFSTGSLIKASDDQWGSSGSNGGKLIFVSFNQFLTGNISCGKSSSISISLNQSSSMTGAINSNNNASYIHFALDTSSTWNVTGTSYISSMAIDDTSFSNIYGNGHSVYYLSSNNTWLGGKTYSLQNGGNLTAYSTNDTTTVIYLVQFS</sequence>
<name>A0A8H7UIT1_9FUNG</name>